<dbReference type="AlphaFoldDB" id="A0A7Y9X1V1"/>
<feature type="DNA-binding region" description="OmpR/PhoB-type" evidence="2">
    <location>
        <begin position="84"/>
        <end position="181"/>
    </location>
</feature>
<dbReference type="Pfam" id="PF00486">
    <property type="entry name" value="Trans_reg_C"/>
    <property type="match status" value="1"/>
</dbReference>
<sequence length="186" mass="19841">MEITGEGGMSGEEVPIVVCVSADMSMRERVLRQLDGLGPVLSCADLTELRELLASPAAPPAARSATVPPAAPVGPAIVPPGVPQGLVRWGELVVDRAGHRVTWRGDPLPLTPTERELLALLIGPPLVVWSYEQLFAAVWRGPYRGSAILHSAVKQLRHKLRGLPGGPQVHTVQGIGYRLDPPPRST</sequence>
<dbReference type="SMART" id="SM00862">
    <property type="entry name" value="Trans_reg_C"/>
    <property type="match status" value="1"/>
</dbReference>
<name>A0A7Y9X1V1_9ACTN</name>
<evidence type="ECO:0000313" key="5">
    <source>
        <dbReference type="Proteomes" id="UP000523545"/>
    </source>
</evidence>
<dbReference type="InterPro" id="IPR001867">
    <property type="entry name" value="OmpR/PhoB-type_DNA-bd"/>
</dbReference>
<dbReference type="CDD" id="cd00383">
    <property type="entry name" value="trans_reg_C"/>
    <property type="match status" value="1"/>
</dbReference>
<dbReference type="Gene3D" id="1.10.10.10">
    <property type="entry name" value="Winged helix-like DNA-binding domain superfamily/Winged helix DNA-binding domain"/>
    <property type="match status" value="1"/>
</dbReference>
<accession>A0A7Y9X1V1</accession>
<keyword evidence="1 2" id="KW-0238">DNA-binding</keyword>
<dbReference type="InterPro" id="IPR036388">
    <property type="entry name" value="WH-like_DNA-bd_sf"/>
</dbReference>
<dbReference type="EMBL" id="JACCHK010000001">
    <property type="protein sequence ID" value="NYH43666.1"/>
    <property type="molecule type" value="Genomic_DNA"/>
</dbReference>
<protein>
    <submittedName>
        <fullName evidence="4">DNA-binding response OmpR family regulator</fullName>
    </submittedName>
</protein>
<comment type="caution">
    <text evidence="4">The sequence shown here is derived from an EMBL/GenBank/DDBJ whole genome shotgun (WGS) entry which is preliminary data.</text>
</comment>
<reference evidence="4 5" key="1">
    <citation type="submission" date="2020-07" db="EMBL/GenBank/DDBJ databases">
        <title>Sequencing the genomes of 1000 actinobacteria strains.</title>
        <authorList>
            <person name="Klenk H.-P."/>
        </authorList>
    </citation>
    <scope>NUCLEOTIDE SEQUENCE [LARGE SCALE GENOMIC DNA]</scope>
    <source>
        <strain evidence="4 5">DSM 45876</strain>
    </source>
</reference>
<evidence type="ECO:0000256" key="1">
    <source>
        <dbReference type="ARBA" id="ARBA00023125"/>
    </source>
</evidence>
<gene>
    <name evidence="4" type="ORF">HNR22_003393</name>
</gene>
<organism evidence="4 5">
    <name type="scientific">Micromonospora jinlongensis</name>
    <dbReference type="NCBI Taxonomy" id="1287877"/>
    <lineage>
        <taxon>Bacteria</taxon>
        <taxon>Bacillati</taxon>
        <taxon>Actinomycetota</taxon>
        <taxon>Actinomycetes</taxon>
        <taxon>Micromonosporales</taxon>
        <taxon>Micromonosporaceae</taxon>
        <taxon>Micromonospora</taxon>
    </lineage>
</organism>
<evidence type="ECO:0000313" key="4">
    <source>
        <dbReference type="EMBL" id="NYH43666.1"/>
    </source>
</evidence>
<feature type="domain" description="OmpR/PhoB-type" evidence="3">
    <location>
        <begin position="84"/>
        <end position="181"/>
    </location>
</feature>
<evidence type="ECO:0000259" key="3">
    <source>
        <dbReference type="PROSITE" id="PS51755"/>
    </source>
</evidence>
<keyword evidence="5" id="KW-1185">Reference proteome</keyword>
<dbReference type="SUPFAM" id="SSF46894">
    <property type="entry name" value="C-terminal effector domain of the bipartite response regulators"/>
    <property type="match status" value="1"/>
</dbReference>
<dbReference type="GO" id="GO:0006355">
    <property type="term" value="P:regulation of DNA-templated transcription"/>
    <property type="evidence" value="ECO:0007669"/>
    <property type="project" value="InterPro"/>
</dbReference>
<dbReference type="Proteomes" id="UP000523545">
    <property type="component" value="Unassembled WGS sequence"/>
</dbReference>
<dbReference type="GO" id="GO:0000160">
    <property type="term" value="P:phosphorelay signal transduction system"/>
    <property type="evidence" value="ECO:0007669"/>
    <property type="project" value="InterPro"/>
</dbReference>
<dbReference type="PROSITE" id="PS51755">
    <property type="entry name" value="OMPR_PHOB"/>
    <property type="match status" value="1"/>
</dbReference>
<evidence type="ECO:0000256" key="2">
    <source>
        <dbReference type="PROSITE-ProRule" id="PRU01091"/>
    </source>
</evidence>
<dbReference type="InterPro" id="IPR016032">
    <property type="entry name" value="Sig_transdc_resp-reg_C-effctor"/>
</dbReference>
<proteinExistence type="predicted"/>
<dbReference type="GO" id="GO:0003677">
    <property type="term" value="F:DNA binding"/>
    <property type="evidence" value="ECO:0007669"/>
    <property type="project" value="UniProtKB-UniRule"/>
</dbReference>